<reference evidence="2 3" key="1">
    <citation type="journal article" date="2019" name="Int. J. Syst. Evol. Microbiol.">
        <title>The Global Catalogue of Microorganisms (GCM) 10K type strain sequencing project: providing services to taxonomists for standard genome sequencing and annotation.</title>
        <authorList>
            <consortium name="The Broad Institute Genomics Platform"/>
            <consortium name="The Broad Institute Genome Sequencing Center for Infectious Disease"/>
            <person name="Wu L."/>
            <person name="Ma J."/>
        </authorList>
    </citation>
    <scope>NUCLEOTIDE SEQUENCE [LARGE SCALE GENOMIC DNA]</scope>
    <source>
        <strain evidence="2 3">JCM 14559</strain>
    </source>
</reference>
<feature type="transmembrane region" description="Helical" evidence="1">
    <location>
        <begin position="167"/>
        <end position="186"/>
    </location>
</feature>
<dbReference type="RefSeq" id="WP_344553866.1">
    <property type="nucleotide sequence ID" value="NZ_BAAANS010000027.1"/>
</dbReference>
<dbReference type="Proteomes" id="UP001500897">
    <property type="component" value="Unassembled WGS sequence"/>
</dbReference>
<accession>A0ABN2X6Q0</accession>
<feature type="transmembrane region" description="Helical" evidence="1">
    <location>
        <begin position="128"/>
        <end position="146"/>
    </location>
</feature>
<proteinExistence type="predicted"/>
<evidence type="ECO:0000313" key="3">
    <source>
        <dbReference type="Proteomes" id="UP001500897"/>
    </source>
</evidence>
<dbReference type="EMBL" id="BAAANS010000027">
    <property type="protein sequence ID" value="GAA2104816.1"/>
    <property type="molecule type" value="Genomic_DNA"/>
</dbReference>
<name>A0ABN2X6Q0_9ACTN</name>
<gene>
    <name evidence="2" type="ORF">GCM10009759_41360</name>
</gene>
<protein>
    <recommendedName>
        <fullName evidence="4">Fusaric acid resistance family protein</fullName>
    </recommendedName>
</protein>
<organism evidence="2 3">
    <name type="scientific">Kitasatospora saccharophila</name>
    <dbReference type="NCBI Taxonomy" id="407973"/>
    <lineage>
        <taxon>Bacteria</taxon>
        <taxon>Bacillati</taxon>
        <taxon>Actinomycetota</taxon>
        <taxon>Actinomycetes</taxon>
        <taxon>Kitasatosporales</taxon>
        <taxon>Streptomycetaceae</taxon>
        <taxon>Kitasatospora</taxon>
    </lineage>
</organism>
<keyword evidence="3" id="KW-1185">Reference proteome</keyword>
<feature type="transmembrane region" description="Helical" evidence="1">
    <location>
        <begin position="87"/>
        <end position="108"/>
    </location>
</feature>
<evidence type="ECO:0000313" key="2">
    <source>
        <dbReference type="EMBL" id="GAA2104816.1"/>
    </source>
</evidence>
<feature type="transmembrane region" description="Helical" evidence="1">
    <location>
        <begin position="12"/>
        <end position="29"/>
    </location>
</feature>
<evidence type="ECO:0008006" key="4">
    <source>
        <dbReference type="Google" id="ProtNLM"/>
    </source>
</evidence>
<keyword evidence="1" id="KW-0812">Transmembrane</keyword>
<sequence>MDKKELRTTLRWLAPVLPAAAMLALAVGLNQRAILFPEAIALAFGVWVMHRPAWIASPTRMVAGPVLCAVDGILVAQLFHALHWSKWAAAAVALLIALAVLQLLAAPIGPAVSAAVLPVVFSLRTWDYPLAVLCICAAIAAVMFAIERGVPRPPAPMVAAGAWRVDRLLVLGAVSGGWLLVSGVLLDLPPVAVAPPLMVSALEWAMLPARTLQLALKRGVLLCGGCAVGSLALWTVPQEWVGGALAVAVVCLAARYLGEPHAPAMAMALVPYVAHEENPAVAGFGAAAGTVVTYAAISAVLALTARPRPGAPAPDAPVPTAPAAAR</sequence>
<feature type="transmembrane region" description="Helical" evidence="1">
    <location>
        <begin position="62"/>
        <end position="80"/>
    </location>
</feature>
<keyword evidence="1" id="KW-0472">Membrane</keyword>
<evidence type="ECO:0000256" key="1">
    <source>
        <dbReference type="SAM" id="Phobius"/>
    </source>
</evidence>
<keyword evidence="1" id="KW-1133">Transmembrane helix</keyword>
<feature type="transmembrane region" description="Helical" evidence="1">
    <location>
        <begin position="216"/>
        <end position="234"/>
    </location>
</feature>
<feature type="transmembrane region" description="Helical" evidence="1">
    <location>
        <begin position="240"/>
        <end position="258"/>
    </location>
</feature>
<comment type="caution">
    <text evidence="2">The sequence shown here is derived from an EMBL/GenBank/DDBJ whole genome shotgun (WGS) entry which is preliminary data.</text>
</comment>